<name>U4R2C6_9FIRM</name>
<dbReference type="InterPro" id="IPR038559">
    <property type="entry name" value="XkdN-like_sf"/>
</dbReference>
<accession>U4R2C6</accession>
<proteinExistence type="predicted"/>
<dbReference type="STRING" id="1330534.L323_08075"/>
<evidence type="ECO:0000313" key="1">
    <source>
        <dbReference type="EMBL" id="EPR12499.1"/>
    </source>
</evidence>
<dbReference type="InterPro" id="IPR014986">
    <property type="entry name" value="XkdN-like"/>
</dbReference>
<evidence type="ECO:0000313" key="2">
    <source>
        <dbReference type="Proteomes" id="UP000016860"/>
    </source>
</evidence>
<dbReference type="OrthoDB" id="1851181at2"/>
<dbReference type="Pfam" id="PF08890">
    <property type="entry name" value="Phage_TAC_5"/>
    <property type="match status" value="1"/>
</dbReference>
<comment type="caution">
    <text evidence="1">The sequence shown here is derived from an EMBL/GenBank/DDBJ whole genome shotgun (WGS) entry which is preliminary data.</text>
</comment>
<dbReference type="Gene3D" id="3.30.2220.30">
    <property type="match status" value="1"/>
</dbReference>
<dbReference type="Proteomes" id="UP000016860">
    <property type="component" value="Unassembled WGS sequence"/>
</dbReference>
<reference evidence="1 2" key="1">
    <citation type="journal article" date="2013" name="Genome Announc.">
        <title>Draft Genome Sequence of the Cellulolytic Bacterium Clostridium papyrosolvens C7 (ATCC 700395).</title>
        <authorList>
            <person name="Zepeda V."/>
            <person name="Dassa B."/>
            <person name="Borovok I."/>
            <person name="Lamed R."/>
            <person name="Bayer E.A."/>
            <person name="Cate J.H."/>
        </authorList>
    </citation>
    <scope>NUCLEOTIDE SEQUENCE [LARGE SCALE GENOMIC DNA]</scope>
    <source>
        <strain evidence="1 2">C7</strain>
    </source>
</reference>
<organism evidence="1 2">
    <name type="scientific">Ruminiclostridium papyrosolvens C7</name>
    <dbReference type="NCBI Taxonomy" id="1330534"/>
    <lineage>
        <taxon>Bacteria</taxon>
        <taxon>Bacillati</taxon>
        <taxon>Bacillota</taxon>
        <taxon>Clostridia</taxon>
        <taxon>Eubacteriales</taxon>
        <taxon>Oscillospiraceae</taxon>
        <taxon>Ruminiclostridium</taxon>
    </lineage>
</organism>
<protein>
    <recommendedName>
        <fullName evidence="3">XkdN-like protein</fullName>
    </recommendedName>
</protein>
<evidence type="ECO:0008006" key="3">
    <source>
        <dbReference type="Google" id="ProtNLM"/>
    </source>
</evidence>
<dbReference type="AlphaFoldDB" id="U4R2C6"/>
<sequence>MNNTLDLLLNMNVSDLPEKEYKVKRLSGLCGSPVIFKLRALPYNQANDIARAQKEDMEVHILLAGVVEPNLKESGLMAKYSTVTPAEMIKKMLLPGEITDISRAIERLSGYRIDTIEEIKKK</sequence>
<gene>
    <name evidence="1" type="ORF">L323_08075</name>
</gene>
<dbReference type="PATRIC" id="fig|1330534.3.peg.1613"/>
<dbReference type="EMBL" id="ATAY01000026">
    <property type="protein sequence ID" value="EPR12499.1"/>
    <property type="molecule type" value="Genomic_DNA"/>
</dbReference>
<dbReference type="RefSeq" id="WP_020815168.1">
    <property type="nucleotide sequence ID" value="NZ_ATAY01000026.1"/>
</dbReference>